<gene>
    <name evidence="2" type="ORF">SCLCIDRAFT_1217772</name>
</gene>
<name>A0A0C3DTX8_9AGAM</name>
<organism evidence="2 3">
    <name type="scientific">Scleroderma citrinum Foug A</name>
    <dbReference type="NCBI Taxonomy" id="1036808"/>
    <lineage>
        <taxon>Eukaryota</taxon>
        <taxon>Fungi</taxon>
        <taxon>Dikarya</taxon>
        <taxon>Basidiomycota</taxon>
        <taxon>Agaricomycotina</taxon>
        <taxon>Agaricomycetes</taxon>
        <taxon>Agaricomycetidae</taxon>
        <taxon>Boletales</taxon>
        <taxon>Sclerodermatineae</taxon>
        <taxon>Sclerodermataceae</taxon>
        <taxon>Scleroderma</taxon>
    </lineage>
</organism>
<evidence type="ECO:0000256" key="1">
    <source>
        <dbReference type="SAM" id="MobiDB-lite"/>
    </source>
</evidence>
<protein>
    <submittedName>
        <fullName evidence="2">Uncharacterized protein</fullName>
    </submittedName>
</protein>
<sequence length="101" mass="11036">MTRRYRRGSNLRGVCIRRGTLRRLSSTRCYRNVQACIHLGTLLTCDCKTYSTISEPTRISATPRPASQANAERNTSSLIPTSTGIGAHIDERSPDGAANAV</sequence>
<reference evidence="2 3" key="1">
    <citation type="submission" date="2014-04" db="EMBL/GenBank/DDBJ databases">
        <authorList>
            <consortium name="DOE Joint Genome Institute"/>
            <person name="Kuo A."/>
            <person name="Kohler A."/>
            <person name="Nagy L.G."/>
            <person name="Floudas D."/>
            <person name="Copeland A."/>
            <person name="Barry K.W."/>
            <person name="Cichocki N."/>
            <person name="Veneault-Fourrey C."/>
            <person name="LaButti K."/>
            <person name="Lindquist E.A."/>
            <person name="Lipzen A."/>
            <person name="Lundell T."/>
            <person name="Morin E."/>
            <person name="Murat C."/>
            <person name="Sun H."/>
            <person name="Tunlid A."/>
            <person name="Henrissat B."/>
            <person name="Grigoriev I.V."/>
            <person name="Hibbett D.S."/>
            <person name="Martin F."/>
            <person name="Nordberg H.P."/>
            <person name="Cantor M.N."/>
            <person name="Hua S.X."/>
        </authorList>
    </citation>
    <scope>NUCLEOTIDE SEQUENCE [LARGE SCALE GENOMIC DNA]</scope>
    <source>
        <strain evidence="2 3">Foug A</strain>
    </source>
</reference>
<keyword evidence="3" id="KW-1185">Reference proteome</keyword>
<dbReference type="EMBL" id="KN822074">
    <property type="protein sequence ID" value="KIM59421.1"/>
    <property type="molecule type" value="Genomic_DNA"/>
</dbReference>
<feature type="region of interest" description="Disordered" evidence="1">
    <location>
        <begin position="57"/>
        <end position="101"/>
    </location>
</feature>
<evidence type="ECO:0000313" key="2">
    <source>
        <dbReference type="EMBL" id="KIM59421.1"/>
    </source>
</evidence>
<evidence type="ECO:0000313" key="3">
    <source>
        <dbReference type="Proteomes" id="UP000053989"/>
    </source>
</evidence>
<dbReference type="Proteomes" id="UP000053989">
    <property type="component" value="Unassembled WGS sequence"/>
</dbReference>
<proteinExistence type="predicted"/>
<dbReference type="AlphaFoldDB" id="A0A0C3DTX8"/>
<accession>A0A0C3DTX8</accession>
<feature type="compositionally biased region" description="Polar residues" evidence="1">
    <location>
        <begin position="57"/>
        <end position="84"/>
    </location>
</feature>
<reference evidence="3" key="2">
    <citation type="submission" date="2015-01" db="EMBL/GenBank/DDBJ databases">
        <title>Evolutionary Origins and Diversification of the Mycorrhizal Mutualists.</title>
        <authorList>
            <consortium name="DOE Joint Genome Institute"/>
            <consortium name="Mycorrhizal Genomics Consortium"/>
            <person name="Kohler A."/>
            <person name="Kuo A."/>
            <person name="Nagy L.G."/>
            <person name="Floudas D."/>
            <person name="Copeland A."/>
            <person name="Barry K.W."/>
            <person name="Cichocki N."/>
            <person name="Veneault-Fourrey C."/>
            <person name="LaButti K."/>
            <person name="Lindquist E.A."/>
            <person name="Lipzen A."/>
            <person name="Lundell T."/>
            <person name="Morin E."/>
            <person name="Murat C."/>
            <person name="Riley R."/>
            <person name="Ohm R."/>
            <person name="Sun H."/>
            <person name="Tunlid A."/>
            <person name="Henrissat B."/>
            <person name="Grigoriev I.V."/>
            <person name="Hibbett D.S."/>
            <person name="Martin F."/>
        </authorList>
    </citation>
    <scope>NUCLEOTIDE SEQUENCE [LARGE SCALE GENOMIC DNA]</scope>
    <source>
        <strain evidence="3">Foug A</strain>
    </source>
</reference>
<dbReference type="InParanoid" id="A0A0C3DTX8"/>
<dbReference type="HOGENOM" id="CLU_2293361_0_0_1"/>